<sequence length="265" mass="30302">MCVCGSWTIGVERKERDDGGGDEGEAEADLPMWVSVRVCGSGRKTMVMMMGVHVCIWVLDHRRTELERKTTAAATMWVSVRVCESGRRIERPWVSVRECVCGGEGSRDVRGWDWEICVCCWLCGGERRRGRRDLEKRREKVRESMREDRMRVRDSSNTCKKFMWPFDVNSVSLSIIFFHAARLIRGGVIVSEAFSIFVSSSSLTIFKAIPDPFQSLKTNGSIFKDNFNMFNVIYYFISLTIFKAIPDPFQSLNTNGSIFKVSLQT</sequence>
<gene>
    <name evidence="1" type="ORF">DVH24_038005</name>
</gene>
<name>A0A498K882_MALDO</name>
<evidence type="ECO:0000313" key="2">
    <source>
        <dbReference type="Proteomes" id="UP000290289"/>
    </source>
</evidence>
<accession>A0A498K882</accession>
<evidence type="ECO:0000313" key="1">
    <source>
        <dbReference type="EMBL" id="RXI03731.1"/>
    </source>
</evidence>
<organism evidence="1 2">
    <name type="scientific">Malus domestica</name>
    <name type="common">Apple</name>
    <name type="synonym">Pyrus malus</name>
    <dbReference type="NCBI Taxonomy" id="3750"/>
    <lineage>
        <taxon>Eukaryota</taxon>
        <taxon>Viridiplantae</taxon>
        <taxon>Streptophyta</taxon>
        <taxon>Embryophyta</taxon>
        <taxon>Tracheophyta</taxon>
        <taxon>Spermatophyta</taxon>
        <taxon>Magnoliopsida</taxon>
        <taxon>eudicotyledons</taxon>
        <taxon>Gunneridae</taxon>
        <taxon>Pentapetalae</taxon>
        <taxon>rosids</taxon>
        <taxon>fabids</taxon>
        <taxon>Rosales</taxon>
        <taxon>Rosaceae</taxon>
        <taxon>Amygdaloideae</taxon>
        <taxon>Maleae</taxon>
        <taxon>Malus</taxon>
    </lineage>
</organism>
<dbReference type="Proteomes" id="UP000290289">
    <property type="component" value="Chromosome 3"/>
</dbReference>
<dbReference type="AlphaFoldDB" id="A0A498K882"/>
<proteinExistence type="predicted"/>
<dbReference type="EMBL" id="RDQH01000329">
    <property type="protein sequence ID" value="RXI03731.1"/>
    <property type="molecule type" value="Genomic_DNA"/>
</dbReference>
<protein>
    <submittedName>
        <fullName evidence="1">Uncharacterized protein</fullName>
    </submittedName>
</protein>
<keyword evidence="2" id="KW-1185">Reference proteome</keyword>
<reference evidence="1 2" key="1">
    <citation type="submission" date="2018-10" db="EMBL/GenBank/DDBJ databases">
        <title>A high-quality apple genome assembly.</title>
        <authorList>
            <person name="Hu J."/>
        </authorList>
    </citation>
    <scope>NUCLEOTIDE SEQUENCE [LARGE SCALE GENOMIC DNA]</scope>
    <source>
        <strain evidence="2">cv. HFTH1</strain>
        <tissue evidence="1">Young leaf</tissue>
    </source>
</reference>
<comment type="caution">
    <text evidence="1">The sequence shown here is derived from an EMBL/GenBank/DDBJ whole genome shotgun (WGS) entry which is preliminary data.</text>
</comment>